<dbReference type="GO" id="GO:0006513">
    <property type="term" value="P:protein monoubiquitination"/>
    <property type="evidence" value="ECO:0007669"/>
    <property type="project" value="TreeGrafter"/>
</dbReference>
<dbReference type="Proteomes" id="UP000694396">
    <property type="component" value="Unplaced"/>
</dbReference>
<keyword evidence="12" id="KW-1185">Reference proteome</keyword>
<evidence type="ECO:0000256" key="8">
    <source>
        <dbReference type="ARBA" id="ARBA00023163"/>
    </source>
</evidence>
<reference evidence="11" key="1">
    <citation type="submission" date="2025-08" db="UniProtKB">
        <authorList>
            <consortium name="Ensembl"/>
        </authorList>
    </citation>
    <scope>IDENTIFICATION</scope>
</reference>
<dbReference type="Ensembl" id="ENSCRFT00000004776.1">
    <property type="protein sequence ID" value="ENSCRFP00000004596.1"/>
    <property type="gene ID" value="ENSCRFG00000003722.1"/>
</dbReference>
<dbReference type="GO" id="GO:0061630">
    <property type="term" value="F:ubiquitin protein ligase activity"/>
    <property type="evidence" value="ECO:0007669"/>
    <property type="project" value="UniProtKB-EC"/>
</dbReference>
<feature type="domain" description="RING-type" evidence="10">
    <location>
        <begin position="40"/>
        <end position="79"/>
    </location>
</feature>
<name>A0A8C3P3K5_9PASS</name>
<keyword evidence="3" id="KW-0808">Transferase</keyword>
<accession>A0A8C3P3K5</accession>
<dbReference type="PROSITE" id="PS00518">
    <property type="entry name" value="ZF_RING_1"/>
    <property type="match status" value="1"/>
</dbReference>
<dbReference type="GO" id="GO:0008270">
    <property type="term" value="F:zinc ion binding"/>
    <property type="evidence" value="ECO:0007669"/>
    <property type="project" value="UniProtKB-KW"/>
</dbReference>
<evidence type="ECO:0000256" key="7">
    <source>
        <dbReference type="ARBA" id="ARBA00023015"/>
    </source>
</evidence>
<keyword evidence="8" id="KW-0804">Transcription</keyword>
<dbReference type="AlphaFoldDB" id="A0A8C3P3K5"/>
<comment type="catalytic activity">
    <reaction evidence="1">
        <text>S-ubiquitinyl-[E2 ubiquitin-conjugating enzyme]-L-cysteine + [acceptor protein]-L-lysine = [E2 ubiquitin-conjugating enzyme]-L-cysteine + N(6)-ubiquitinyl-[acceptor protein]-L-lysine.</text>
        <dbReference type="EC" id="2.3.2.27"/>
    </reaction>
</comment>
<evidence type="ECO:0000256" key="2">
    <source>
        <dbReference type="ARBA" id="ARBA00012483"/>
    </source>
</evidence>
<evidence type="ECO:0000256" key="6">
    <source>
        <dbReference type="ARBA" id="ARBA00022833"/>
    </source>
</evidence>
<keyword evidence="6" id="KW-0862">Zinc</keyword>
<evidence type="ECO:0000256" key="1">
    <source>
        <dbReference type="ARBA" id="ARBA00000900"/>
    </source>
</evidence>
<sequence length="112" mass="12345">MVTKEGTEPSPRDDCDVTCPDCSYLGTEPDPASLQVKDRCPICLDSCSKPSFVMPCLHRFCYACILWWANKKTQCPTQNINIQEGFPSLTEPLCCLFFPGLCSAPSSLCQNG</sequence>
<dbReference type="GO" id="GO:0000209">
    <property type="term" value="P:protein polyubiquitination"/>
    <property type="evidence" value="ECO:0007669"/>
    <property type="project" value="TreeGrafter"/>
</dbReference>
<dbReference type="SUPFAM" id="SSF57850">
    <property type="entry name" value="RING/U-box"/>
    <property type="match status" value="1"/>
</dbReference>
<evidence type="ECO:0000256" key="4">
    <source>
        <dbReference type="ARBA" id="ARBA00022723"/>
    </source>
</evidence>
<dbReference type="InterPro" id="IPR001841">
    <property type="entry name" value="Znf_RING"/>
</dbReference>
<evidence type="ECO:0000259" key="10">
    <source>
        <dbReference type="PROSITE" id="PS50089"/>
    </source>
</evidence>
<evidence type="ECO:0000256" key="3">
    <source>
        <dbReference type="ARBA" id="ARBA00022679"/>
    </source>
</evidence>
<keyword evidence="4" id="KW-0479">Metal-binding</keyword>
<dbReference type="SMART" id="SM00184">
    <property type="entry name" value="RING"/>
    <property type="match status" value="1"/>
</dbReference>
<evidence type="ECO:0000313" key="11">
    <source>
        <dbReference type="Ensembl" id="ENSCRFP00000004596.1"/>
    </source>
</evidence>
<keyword evidence="5 9" id="KW-0863">Zinc-finger</keyword>
<evidence type="ECO:0000313" key="12">
    <source>
        <dbReference type="Proteomes" id="UP000694396"/>
    </source>
</evidence>
<dbReference type="PANTHER" id="PTHR46077">
    <property type="entry name" value="E3 UBIQUITIN-PROTEIN LIGASE TOPORS"/>
    <property type="match status" value="1"/>
</dbReference>
<dbReference type="InterPro" id="IPR017907">
    <property type="entry name" value="Znf_RING_CS"/>
</dbReference>
<keyword evidence="7" id="KW-0805">Transcription regulation</keyword>
<dbReference type="Pfam" id="PF13923">
    <property type="entry name" value="zf-C3HC4_2"/>
    <property type="match status" value="1"/>
</dbReference>
<dbReference type="PROSITE" id="PS50089">
    <property type="entry name" value="ZF_RING_2"/>
    <property type="match status" value="1"/>
</dbReference>
<evidence type="ECO:0000256" key="9">
    <source>
        <dbReference type="PROSITE-ProRule" id="PRU00175"/>
    </source>
</evidence>
<organism evidence="11 12">
    <name type="scientific">Cyanoderma ruficeps</name>
    <name type="common">rufous-capped babbler</name>
    <dbReference type="NCBI Taxonomy" id="181631"/>
    <lineage>
        <taxon>Eukaryota</taxon>
        <taxon>Metazoa</taxon>
        <taxon>Chordata</taxon>
        <taxon>Craniata</taxon>
        <taxon>Vertebrata</taxon>
        <taxon>Euteleostomi</taxon>
        <taxon>Archelosauria</taxon>
        <taxon>Archosauria</taxon>
        <taxon>Dinosauria</taxon>
        <taxon>Saurischia</taxon>
        <taxon>Theropoda</taxon>
        <taxon>Coelurosauria</taxon>
        <taxon>Aves</taxon>
        <taxon>Neognathae</taxon>
        <taxon>Neoaves</taxon>
        <taxon>Telluraves</taxon>
        <taxon>Australaves</taxon>
        <taxon>Passeriformes</taxon>
        <taxon>Sylvioidea</taxon>
        <taxon>Timaliidae</taxon>
        <taxon>Cyanoderma</taxon>
    </lineage>
</organism>
<reference evidence="11" key="2">
    <citation type="submission" date="2025-09" db="UniProtKB">
        <authorList>
            <consortium name="Ensembl"/>
        </authorList>
    </citation>
    <scope>IDENTIFICATION</scope>
</reference>
<dbReference type="InterPro" id="IPR013083">
    <property type="entry name" value="Znf_RING/FYVE/PHD"/>
</dbReference>
<evidence type="ECO:0000256" key="5">
    <source>
        <dbReference type="ARBA" id="ARBA00022771"/>
    </source>
</evidence>
<dbReference type="PANTHER" id="PTHR46077:SF1">
    <property type="entry name" value="TOP1 BINDING ARGININE_SERINE RICH PROTEIN, E3 UBIQUITIN LIGASE"/>
    <property type="match status" value="1"/>
</dbReference>
<dbReference type="Gene3D" id="3.30.40.10">
    <property type="entry name" value="Zinc/RING finger domain, C3HC4 (zinc finger)"/>
    <property type="match status" value="1"/>
</dbReference>
<protein>
    <recommendedName>
        <fullName evidence="2">RING-type E3 ubiquitin transferase</fullName>
        <ecNumber evidence="2">2.3.2.27</ecNumber>
    </recommendedName>
</protein>
<proteinExistence type="predicted"/>
<dbReference type="EC" id="2.3.2.27" evidence="2"/>